<dbReference type="AlphaFoldDB" id="A0A9W5MZK7"/>
<comment type="caution">
    <text evidence="2">The sequence shown here is derived from an EMBL/GenBank/DDBJ whole genome shotgun (WGS) entry which is preliminary data.</text>
</comment>
<name>A0A9W5MZK7_NEISU</name>
<reference evidence="2 3" key="1">
    <citation type="submission" date="2010-01" db="EMBL/GenBank/DDBJ databases">
        <authorList>
            <person name="Weinstock G."/>
            <person name="Sodergren E."/>
            <person name="Clifton S."/>
            <person name="Fulton L."/>
            <person name="Fulton B."/>
            <person name="Courtney L."/>
            <person name="Fronick C."/>
            <person name="Harrison M."/>
            <person name="Strong C."/>
            <person name="Farmer C."/>
            <person name="Delahaunty K."/>
            <person name="Markovic C."/>
            <person name="Hall O."/>
            <person name="Minx P."/>
            <person name="Tomlinson C."/>
            <person name="Mitreva M."/>
            <person name="Nelson J."/>
            <person name="Hou S."/>
            <person name="Wollam A."/>
            <person name="Pepin K.H."/>
            <person name="Johnson M."/>
            <person name="Bhonagiri V."/>
            <person name="Nash W.E."/>
            <person name="Warren W."/>
            <person name="Chinwalla A."/>
            <person name="Mardis E.R."/>
            <person name="Wilson R.K."/>
        </authorList>
    </citation>
    <scope>NUCLEOTIDE SEQUENCE [LARGE SCALE GENOMIC DNA]</scope>
    <source>
        <strain evidence="2 3">NJ9703</strain>
    </source>
</reference>
<feature type="signal peptide" evidence="1">
    <location>
        <begin position="1"/>
        <end position="19"/>
    </location>
</feature>
<dbReference type="RefSeq" id="WP_004519559.1">
    <property type="nucleotide sequence ID" value="NZ_ACEO02000003.1"/>
</dbReference>
<keyword evidence="1" id="KW-0732">Signal</keyword>
<evidence type="ECO:0000313" key="2">
    <source>
        <dbReference type="EMBL" id="EFC52522.1"/>
    </source>
</evidence>
<evidence type="ECO:0000256" key="1">
    <source>
        <dbReference type="SAM" id="SignalP"/>
    </source>
</evidence>
<feature type="chain" id="PRO_5040790644" description="Tat pathway signal sequence domain protein" evidence="1">
    <location>
        <begin position="20"/>
        <end position="131"/>
    </location>
</feature>
<organism evidence="2 3">
    <name type="scientific">Neisseria subflava NJ9703</name>
    <dbReference type="NCBI Taxonomy" id="546268"/>
    <lineage>
        <taxon>Bacteria</taxon>
        <taxon>Pseudomonadati</taxon>
        <taxon>Pseudomonadota</taxon>
        <taxon>Betaproteobacteria</taxon>
        <taxon>Neisseriales</taxon>
        <taxon>Neisseriaceae</taxon>
        <taxon>Neisseria</taxon>
    </lineage>
</organism>
<gene>
    <name evidence="2" type="ORF">NEISUBOT_03876</name>
</gene>
<accession>A0A9W5MZK7</accession>
<evidence type="ECO:0008006" key="4">
    <source>
        <dbReference type="Google" id="ProtNLM"/>
    </source>
</evidence>
<dbReference type="Proteomes" id="UP000004621">
    <property type="component" value="Unassembled WGS sequence"/>
</dbReference>
<protein>
    <recommendedName>
        <fullName evidence="4">Tat pathway signal sequence domain protein</fullName>
    </recommendedName>
</protein>
<evidence type="ECO:0000313" key="3">
    <source>
        <dbReference type="Proteomes" id="UP000004621"/>
    </source>
</evidence>
<proteinExistence type="predicted"/>
<dbReference type="EMBL" id="ACEO02000003">
    <property type="protein sequence ID" value="EFC52522.1"/>
    <property type="molecule type" value="Genomic_DNA"/>
</dbReference>
<sequence length="131" mass="14697">MLRGFILSLALLASSLVHAQRSLPDDMDVAVLKTVDLPYLKVSKGGFSWTRLLTLGIVDGNAAKLQITRFTKIHDENDRFIPMGRLLNQTGKAVAFKYNEESRLVREIWILTDAEADRFAAHAKAQKQAEE</sequence>